<dbReference type="Pfam" id="PF02397">
    <property type="entry name" value="Bac_transf"/>
    <property type="match status" value="1"/>
</dbReference>
<keyword evidence="2" id="KW-1133">Transmembrane helix</keyword>
<organism evidence="4">
    <name type="scientific">Plesiomonas shigelloides</name>
    <name type="common">Aeromonas shigelloides</name>
    <dbReference type="NCBI Taxonomy" id="703"/>
    <lineage>
        <taxon>Bacteria</taxon>
        <taxon>Pseudomonadati</taxon>
        <taxon>Pseudomonadota</taxon>
        <taxon>Gammaproteobacteria</taxon>
        <taxon>Enterobacterales</taxon>
        <taxon>Enterobacteriaceae</taxon>
        <taxon>Plesiomonas</taxon>
    </lineage>
</organism>
<protein>
    <submittedName>
        <fullName evidence="4">Sugar transferase</fullName>
    </submittedName>
</protein>
<dbReference type="AlphaFoldDB" id="A0A6I1EXN1"/>
<dbReference type="PANTHER" id="PTHR30576:SF10">
    <property type="entry name" value="SLL5057 PROTEIN"/>
    <property type="match status" value="1"/>
</dbReference>
<name>A0A6I1EXN1_PLESH</name>
<proteinExistence type="inferred from homology"/>
<dbReference type="RefSeq" id="WP_152138304.1">
    <property type="nucleotide sequence ID" value="NZ_WEJX01000061.1"/>
</dbReference>
<feature type="domain" description="Bacterial sugar transferase" evidence="3">
    <location>
        <begin position="3"/>
        <end position="173"/>
    </location>
</feature>
<keyword evidence="4" id="KW-0808">Transferase</keyword>
<accession>A0A6I1EXN1</accession>
<feature type="transmembrane region" description="Helical" evidence="2">
    <location>
        <begin position="7"/>
        <end position="30"/>
    </location>
</feature>
<dbReference type="EMBL" id="MK551184">
    <property type="protein sequence ID" value="QCH03220.1"/>
    <property type="molecule type" value="Genomic_DNA"/>
</dbReference>
<dbReference type="GO" id="GO:0016780">
    <property type="term" value="F:phosphotransferase activity, for other substituted phosphate groups"/>
    <property type="evidence" value="ECO:0007669"/>
    <property type="project" value="TreeGrafter"/>
</dbReference>
<reference evidence="4" key="1">
    <citation type="journal article" date="2019" name="Front. Microbiol.">
        <title>O-Antigen Gene Clusters of Plesiomonas shigelloides Serogroups and Its Application in Development of a Molecular Serotyping Scheme.</title>
        <authorList>
            <person name="Xi D."/>
            <person name="Wang X."/>
            <person name="Ning K."/>
            <person name="Liu Q."/>
            <person name="Jing F."/>
            <person name="Guo X."/>
            <person name="Cao B."/>
        </authorList>
    </citation>
    <scope>NUCLEOTIDE SEQUENCE</scope>
    <source>
        <strain evidence="4">O26H1a1c</strain>
    </source>
</reference>
<comment type="similarity">
    <text evidence="1">Belongs to the bacterial sugar transferase family.</text>
</comment>
<gene>
    <name evidence="4" type="primary">wcaJ</name>
</gene>
<evidence type="ECO:0000256" key="1">
    <source>
        <dbReference type="ARBA" id="ARBA00006464"/>
    </source>
</evidence>
<keyword evidence="2" id="KW-0812">Transmembrane</keyword>
<keyword evidence="2" id="KW-0472">Membrane</keyword>
<sequence>MIRLLDFFAAFFGLLFLWPVLLIVTFIGLFDTGSPIFVQERVGRNKKPFKLIKFRTMSRDTQSVASHLASTSSITKLGAFLRKTKIDELPQLINVLKGEMSLVGPRPNLFNQHELIAERDVLGVYDVLPGITGLAQINNIDMSTPKLLAETDKKMIDTLTLSNYFIYIIKTVSGSGAGDAITKG</sequence>
<dbReference type="InterPro" id="IPR003362">
    <property type="entry name" value="Bact_transf"/>
</dbReference>
<evidence type="ECO:0000259" key="3">
    <source>
        <dbReference type="Pfam" id="PF02397"/>
    </source>
</evidence>
<dbReference type="PANTHER" id="PTHR30576">
    <property type="entry name" value="COLANIC BIOSYNTHESIS UDP-GLUCOSE LIPID CARRIER TRANSFERASE"/>
    <property type="match status" value="1"/>
</dbReference>
<evidence type="ECO:0000256" key="2">
    <source>
        <dbReference type="SAM" id="Phobius"/>
    </source>
</evidence>
<evidence type="ECO:0000313" key="4">
    <source>
        <dbReference type="EMBL" id="QCH03220.1"/>
    </source>
</evidence>